<gene>
    <name evidence="1" type="ORF">LCGC14_0578770</name>
</gene>
<organism evidence="1">
    <name type="scientific">marine sediment metagenome</name>
    <dbReference type="NCBI Taxonomy" id="412755"/>
    <lineage>
        <taxon>unclassified sequences</taxon>
        <taxon>metagenomes</taxon>
        <taxon>ecological metagenomes</taxon>
    </lineage>
</organism>
<sequence>MIGIIIPSSLIINHFTILTRIYYRVNYKGNIQNFENLIEKSELFEYQKYCNYRTFMGEGYNISGADNYIDREFIESLKLQIDKDKDKFHIAPSYRRNFIYSFEVSNESLIYLTYNNNSVIKAEYSNYTEIFTADLDYYENNTLFWAGHWYLNFTQIPFALNMSTTIILSNIIIVKMSLEYDFGSENLMIEQYLIFNSNFQIMFVYIPISAHSTA</sequence>
<dbReference type="AlphaFoldDB" id="A0A0F9S0R3"/>
<protein>
    <submittedName>
        <fullName evidence="1">Uncharacterized protein</fullName>
    </submittedName>
</protein>
<name>A0A0F9S0R3_9ZZZZ</name>
<proteinExistence type="predicted"/>
<accession>A0A0F9S0R3</accession>
<evidence type="ECO:0000313" key="1">
    <source>
        <dbReference type="EMBL" id="KKN55807.1"/>
    </source>
</evidence>
<comment type="caution">
    <text evidence="1">The sequence shown here is derived from an EMBL/GenBank/DDBJ whole genome shotgun (WGS) entry which is preliminary data.</text>
</comment>
<reference evidence="1" key="1">
    <citation type="journal article" date="2015" name="Nature">
        <title>Complex archaea that bridge the gap between prokaryotes and eukaryotes.</title>
        <authorList>
            <person name="Spang A."/>
            <person name="Saw J.H."/>
            <person name="Jorgensen S.L."/>
            <person name="Zaremba-Niedzwiedzka K."/>
            <person name="Martijn J."/>
            <person name="Lind A.E."/>
            <person name="van Eijk R."/>
            <person name="Schleper C."/>
            <person name="Guy L."/>
            <person name="Ettema T.J."/>
        </authorList>
    </citation>
    <scope>NUCLEOTIDE SEQUENCE</scope>
</reference>
<dbReference type="EMBL" id="LAZR01000871">
    <property type="protein sequence ID" value="KKN55807.1"/>
    <property type="molecule type" value="Genomic_DNA"/>
</dbReference>